<dbReference type="PROSITE" id="PS00789">
    <property type="entry name" value="CHORISMATE_SYNTHASE_3"/>
    <property type="match status" value="1"/>
</dbReference>
<dbReference type="AlphaFoldDB" id="A0AAU9E7H8"/>
<gene>
    <name evidence="11 13" type="primary">aroC</name>
    <name evidence="13" type="ORF">HLPR_24060</name>
</gene>
<feature type="binding site" evidence="11">
    <location>
        <position position="331"/>
    </location>
    <ligand>
        <name>FMN</name>
        <dbReference type="ChEBI" id="CHEBI:58210"/>
    </ligand>
</feature>
<sequence length="366" mass="40242">MSGIWSSKIKLSLFGESHGKAIGITIDGFPSGVEIDMNFIKSELNRRKPGKDKFSTKRKEDDIPNIISGVFNGKSTGTPLTVIIENTSQHSKDYEKTKDFMRPGHADYSGFVKYKGFNDYRGGGHFSGRITAPIVFAGAIAKLALKKLNIDIFSVITQISNVKSENVKGKMLNSEIFKKISDNEFPVFEKEIMEDMKKAIIKASEAGNSVGGRVQCVAFNVPPGLGSPYFDSVEGKISNLAFSIPAVKGIEFGKGFDFASMLGSDANDQYYIKNNQIKTKTNNNGGIIGGITTGMPLDFSVVFKPTPSIFIEQDTVDIKEKKDKKLTIEGRHDPCIVKRALPVVEAIMAIAVLDLIENEYDGINWW</sequence>
<evidence type="ECO:0000256" key="7">
    <source>
        <dbReference type="ARBA" id="ARBA00022827"/>
    </source>
</evidence>
<dbReference type="PANTHER" id="PTHR21085:SF0">
    <property type="entry name" value="CHORISMATE SYNTHASE"/>
    <property type="match status" value="1"/>
</dbReference>
<evidence type="ECO:0000256" key="10">
    <source>
        <dbReference type="ARBA" id="ARBA00023239"/>
    </source>
</evidence>
<evidence type="ECO:0000313" key="13">
    <source>
        <dbReference type="EMBL" id="BEP30075.1"/>
    </source>
</evidence>
<dbReference type="HAMAP" id="MF_00300">
    <property type="entry name" value="Chorismate_synth"/>
    <property type="match status" value="1"/>
</dbReference>
<organism evidence="13 14">
    <name type="scientific">Helicovermis profundi</name>
    <dbReference type="NCBI Taxonomy" id="3065157"/>
    <lineage>
        <taxon>Bacteria</taxon>
        <taxon>Bacillati</taxon>
        <taxon>Bacillota</taxon>
        <taxon>Clostridia</taxon>
        <taxon>Helicovermis</taxon>
    </lineage>
</organism>
<dbReference type="KEGG" id="hprf:HLPR_24060"/>
<evidence type="ECO:0000256" key="9">
    <source>
        <dbReference type="ARBA" id="ARBA00023141"/>
    </source>
</evidence>
<feature type="binding site" evidence="11">
    <location>
        <position position="47"/>
    </location>
    <ligand>
        <name>NADP(+)</name>
        <dbReference type="ChEBI" id="CHEBI:58349"/>
    </ligand>
</feature>
<dbReference type="PANTHER" id="PTHR21085">
    <property type="entry name" value="CHORISMATE SYNTHASE"/>
    <property type="match status" value="1"/>
</dbReference>
<evidence type="ECO:0000256" key="2">
    <source>
        <dbReference type="ARBA" id="ARBA00008014"/>
    </source>
</evidence>
<comment type="subunit">
    <text evidence="11">Homotetramer.</text>
</comment>
<keyword evidence="6 11" id="KW-0288">FMN</keyword>
<keyword evidence="8 11" id="KW-0521">NADP</keyword>
<feature type="binding site" evidence="11">
    <location>
        <position position="53"/>
    </location>
    <ligand>
        <name>NADP(+)</name>
        <dbReference type="ChEBI" id="CHEBI:58349"/>
    </ligand>
</feature>
<comment type="caution">
    <text evidence="11">Lacks conserved residue(s) required for the propagation of feature annotation.</text>
</comment>
<feature type="binding site" evidence="11">
    <location>
        <begin position="125"/>
        <end position="127"/>
    </location>
    <ligand>
        <name>FMN</name>
        <dbReference type="ChEBI" id="CHEBI:58210"/>
    </ligand>
</feature>
<dbReference type="GO" id="GO:0010181">
    <property type="term" value="F:FMN binding"/>
    <property type="evidence" value="ECO:0007669"/>
    <property type="project" value="TreeGrafter"/>
</dbReference>
<dbReference type="EC" id="4.2.3.5" evidence="3 11"/>
<dbReference type="InterPro" id="IPR035904">
    <property type="entry name" value="Chorismate_synth_AroC_sf"/>
</dbReference>
<comment type="similarity">
    <text evidence="2 11 12">Belongs to the chorismate synthase family.</text>
</comment>
<comment type="function">
    <text evidence="11">Catalyzes the anti-1,4-elimination of the C-3 phosphate and the C-6 proR hydrogen from 5-enolpyruvylshikimate-3-phosphate (EPSP) to yield chorismate, which is the branch point compound that serves as the starting substrate for the three terminal pathways of aromatic amino acid biosynthesis. This reaction introduces a second double bond into the aromatic ring system.</text>
</comment>
<dbReference type="PIRSF" id="PIRSF001456">
    <property type="entry name" value="Chorismate_synth"/>
    <property type="match status" value="1"/>
</dbReference>
<dbReference type="EMBL" id="AP028654">
    <property type="protein sequence ID" value="BEP30075.1"/>
    <property type="molecule type" value="Genomic_DNA"/>
</dbReference>
<evidence type="ECO:0000256" key="11">
    <source>
        <dbReference type="HAMAP-Rule" id="MF_00300"/>
    </source>
</evidence>
<dbReference type="RefSeq" id="WP_338535676.1">
    <property type="nucleotide sequence ID" value="NZ_AP028654.1"/>
</dbReference>
<dbReference type="GO" id="GO:0009073">
    <property type="term" value="P:aromatic amino acid family biosynthetic process"/>
    <property type="evidence" value="ECO:0007669"/>
    <property type="project" value="UniProtKB-KW"/>
</dbReference>
<keyword evidence="10 11" id="KW-0456">Lyase</keyword>
<dbReference type="Pfam" id="PF01264">
    <property type="entry name" value="Chorismate_synt"/>
    <property type="match status" value="1"/>
</dbReference>
<dbReference type="Gene3D" id="3.60.150.10">
    <property type="entry name" value="Chorismate synthase AroC"/>
    <property type="match status" value="1"/>
</dbReference>
<protein>
    <recommendedName>
        <fullName evidence="3 11">Chorismate synthase</fullName>
        <shortName evidence="11">CS</shortName>
        <ecNumber evidence="3 11">4.2.3.5</ecNumber>
    </recommendedName>
    <alternativeName>
        <fullName evidence="11">5-enolpyruvylshikimate-3-phosphate phospholyase</fullName>
    </alternativeName>
</protein>
<keyword evidence="7 11" id="KW-0274">FAD</keyword>
<proteinExistence type="inferred from homology"/>
<evidence type="ECO:0000256" key="5">
    <source>
        <dbReference type="ARBA" id="ARBA00022630"/>
    </source>
</evidence>
<dbReference type="Proteomes" id="UP001321786">
    <property type="component" value="Chromosome"/>
</dbReference>
<evidence type="ECO:0000256" key="3">
    <source>
        <dbReference type="ARBA" id="ARBA00013036"/>
    </source>
</evidence>
<name>A0AAU9E7H8_9FIRM</name>
<comment type="cofactor">
    <cofactor evidence="11 12">
        <name>FMNH2</name>
        <dbReference type="ChEBI" id="CHEBI:57618"/>
    </cofactor>
    <text evidence="11 12">Reduced FMN (FMNH(2)).</text>
</comment>
<evidence type="ECO:0000256" key="4">
    <source>
        <dbReference type="ARBA" id="ARBA00022605"/>
    </source>
</evidence>
<dbReference type="PROSITE" id="PS00788">
    <property type="entry name" value="CHORISMATE_SYNTHASE_2"/>
    <property type="match status" value="1"/>
</dbReference>
<evidence type="ECO:0000256" key="6">
    <source>
        <dbReference type="ARBA" id="ARBA00022643"/>
    </source>
</evidence>
<dbReference type="GO" id="GO:0008652">
    <property type="term" value="P:amino acid biosynthetic process"/>
    <property type="evidence" value="ECO:0007669"/>
    <property type="project" value="UniProtKB-KW"/>
</dbReference>
<keyword evidence="4 11" id="KW-0028">Amino-acid biosynthesis</keyword>
<accession>A0AAU9E7H8</accession>
<evidence type="ECO:0000256" key="1">
    <source>
        <dbReference type="ARBA" id="ARBA00005044"/>
    </source>
</evidence>
<dbReference type="GO" id="GO:0004107">
    <property type="term" value="F:chorismate synthase activity"/>
    <property type="evidence" value="ECO:0007669"/>
    <property type="project" value="UniProtKB-UniRule"/>
</dbReference>
<evidence type="ECO:0000256" key="12">
    <source>
        <dbReference type="RuleBase" id="RU000605"/>
    </source>
</evidence>
<evidence type="ECO:0000256" key="8">
    <source>
        <dbReference type="ARBA" id="ARBA00022857"/>
    </source>
</evidence>
<dbReference type="SUPFAM" id="SSF103263">
    <property type="entry name" value="Chorismate synthase, AroC"/>
    <property type="match status" value="1"/>
</dbReference>
<dbReference type="InterPro" id="IPR000453">
    <property type="entry name" value="Chorismate_synth"/>
</dbReference>
<comment type="pathway">
    <text evidence="1 11 12">Metabolic intermediate biosynthesis; chorismate biosynthesis; chorismate from D-erythrose 4-phosphate and phosphoenolpyruvate: step 7/7.</text>
</comment>
<evidence type="ECO:0000313" key="14">
    <source>
        <dbReference type="Proteomes" id="UP001321786"/>
    </source>
</evidence>
<dbReference type="CDD" id="cd07304">
    <property type="entry name" value="Chorismate_synthase"/>
    <property type="match status" value="1"/>
</dbReference>
<dbReference type="NCBIfam" id="TIGR00033">
    <property type="entry name" value="aroC"/>
    <property type="match status" value="1"/>
</dbReference>
<feature type="binding site" evidence="11">
    <location>
        <begin position="304"/>
        <end position="308"/>
    </location>
    <ligand>
        <name>FMN</name>
        <dbReference type="ChEBI" id="CHEBI:58210"/>
    </ligand>
</feature>
<dbReference type="GO" id="GO:0005829">
    <property type="term" value="C:cytosol"/>
    <property type="evidence" value="ECO:0007669"/>
    <property type="project" value="TreeGrafter"/>
</dbReference>
<keyword evidence="9 11" id="KW-0057">Aromatic amino acid biosynthesis</keyword>
<dbReference type="NCBIfam" id="NF003793">
    <property type="entry name" value="PRK05382.1"/>
    <property type="match status" value="1"/>
</dbReference>
<feature type="binding site" evidence="11">
    <location>
        <position position="289"/>
    </location>
    <ligand>
        <name>FMN</name>
        <dbReference type="ChEBI" id="CHEBI:58210"/>
    </ligand>
</feature>
<reference evidence="13 14" key="1">
    <citation type="submission" date="2023-08" db="EMBL/GenBank/DDBJ databases">
        <title>Helicovermis profunda gen. nov., sp. nov., a novel mesophilic, fermentative bacterium within the Bacillota from a deep-sea hydrothermal vent chimney.</title>
        <authorList>
            <person name="Miyazaki U."/>
            <person name="Mizutani D."/>
            <person name="Hashimoto Y."/>
            <person name="Tame A."/>
            <person name="Sawayama S."/>
            <person name="Miyazaki J."/>
            <person name="Takai K."/>
            <person name="Nakagawa S."/>
        </authorList>
    </citation>
    <scope>NUCLEOTIDE SEQUENCE [LARGE SCALE GENOMIC DNA]</scope>
    <source>
        <strain evidence="13 14">S502</strain>
    </source>
</reference>
<dbReference type="PROSITE" id="PS00787">
    <property type="entry name" value="CHORISMATE_SYNTHASE_1"/>
    <property type="match status" value="1"/>
</dbReference>
<dbReference type="GO" id="GO:0009423">
    <property type="term" value="P:chorismate biosynthetic process"/>
    <property type="evidence" value="ECO:0007669"/>
    <property type="project" value="UniProtKB-UniRule"/>
</dbReference>
<dbReference type="InterPro" id="IPR020541">
    <property type="entry name" value="Chorismate_synthase_CS"/>
</dbReference>
<keyword evidence="14" id="KW-1185">Reference proteome</keyword>
<comment type="catalytic activity">
    <reaction evidence="11 12">
        <text>5-O-(1-carboxyvinyl)-3-phosphoshikimate = chorismate + phosphate</text>
        <dbReference type="Rhea" id="RHEA:21020"/>
        <dbReference type="ChEBI" id="CHEBI:29748"/>
        <dbReference type="ChEBI" id="CHEBI:43474"/>
        <dbReference type="ChEBI" id="CHEBI:57701"/>
        <dbReference type="EC" id="4.2.3.5"/>
    </reaction>
</comment>
<keyword evidence="5 11" id="KW-0285">Flavoprotein</keyword>